<dbReference type="Gene3D" id="3.40.1580.10">
    <property type="entry name" value="SMI1/KNR4-like"/>
    <property type="match status" value="1"/>
</dbReference>
<dbReference type="SMART" id="SM00860">
    <property type="entry name" value="SMI1_KNR4"/>
    <property type="match status" value="1"/>
</dbReference>
<organism evidence="2 3">
    <name type="scientific">Desmospora profundinema</name>
    <dbReference type="NCBI Taxonomy" id="1571184"/>
    <lineage>
        <taxon>Bacteria</taxon>
        <taxon>Bacillati</taxon>
        <taxon>Bacillota</taxon>
        <taxon>Bacilli</taxon>
        <taxon>Bacillales</taxon>
        <taxon>Thermoactinomycetaceae</taxon>
        <taxon>Desmospora</taxon>
    </lineage>
</organism>
<reference evidence="2 3" key="1">
    <citation type="submission" date="2023-07" db="EMBL/GenBank/DDBJ databases">
        <title>Genomic Encyclopedia of Type Strains, Phase IV (KMG-IV): sequencing the most valuable type-strain genomes for metagenomic binning, comparative biology and taxonomic classification.</title>
        <authorList>
            <person name="Goeker M."/>
        </authorList>
    </citation>
    <scope>NUCLEOTIDE SEQUENCE [LARGE SCALE GENOMIC DNA]</scope>
    <source>
        <strain evidence="2 3">DSM 45903</strain>
    </source>
</reference>
<evidence type="ECO:0000259" key="1">
    <source>
        <dbReference type="SMART" id="SM00860"/>
    </source>
</evidence>
<feature type="domain" description="Knr4/Smi1-like" evidence="1">
    <location>
        <begin position="9"/>
        <end position="145"/>
    </location>
</feature>
<evidence type="ECO:0000313" key="2">
    <source>
        <dbReference type="EMBL" id="MDR6227629.1"/>
    </source>
</evidence>
<dbReference type="InterPro" id="IPR037883">
    <property type="entry name" value="Knr4/Smi1-like_sf"/>
</dbReference>
<accession>A0ABU1IS65</accession>
<dbReference type="Proteomes" id="UP001185012">
    <property type="component" value="Unassembled WGS sequence"/>
</dbReference>
<gene>
    <name evidence="2" type="ORF">JOE21_003673</name>
</gene>
<protein>
    <recommendedName>
        <fullName evidence="1">Knr4/Smi1-like domain-containing protein</fullName>
    </recommendedName>
</protein>
<dbReference type="EMBL" id="JAVDQG010000012">
    <property type="protein sequence ID" value="MDR6227629.1"/>
    <property type="molecule type" value="Genomic_DNA"/>
</dbReference>
<evidence type="ECO:0000313" key="3">
    <source>
        <dbReference type="Proteomes" id="UP001185012"/>
    </source>
</evidence>
<proteinExistence type="predicted"/>
<keyword evidence="3" id="KW-1185">Reference proteome</keyword>
<dbReference type="RefSeq" id="WP_309868788.1">
    <property type="nucleotide sequence ID" value="NZ_JAVDQG010000012.1"/>
</dbReference>
<dbReference type="SUPFAM" id="SSF160631">
    <property type="entry name" value="SMI1/KNR4-like"/>
    <property type="match status" value="1"/>
</dbReference>
<comment type="caution">
    <text evidence="2">The sequence shown here is derived from an EMBL/GenBank/DDBJ whole genome shotgun (WGS) entry which is preliminary data.</text>
</comment>
<name>A0ABU1IS65_9BACL</name>
<dbReference type="Pfam" id="PF09346">
    <property type="entry name" value="SMI1_KNR4"/>
    <property type="match status" value="1"/>
</dbReference>
<dbReference type="InterPro" id="IPR018958">
    <property type="entry name" value="Knr4/Smi1-like_dom"/>
</dbReference>
<sequence>MKWVKLDQPLSESEISELEDQLGVKLPQDFVKWYKQYEGPESDFVAVDVNGEEHDVEDFLDPETIVEETRVFFDEREEYKDLGVVVPFAMDSISSEYCFFYPKGSKEPSGVFFRSRDVHLSDIFEGKDIKPSLYISRTFQGFLDKLYIDEDWA</sequence>